<evidence type="ECO:0000313" key="3">
    <source>
        <dbReference type="EMBL" id="KAL2914454.1"/>
    </source>
</evidence>
<evidence type="ECO:0000259" key="2">
    <source>
        <dbReference type="SMART" id="SM00245"/>
    </source>
</evidence>
<evidence type="ECO:0000256" key="1">
    <source>
        <dbReference type="SAM" id="SignalP"/>
    </source>
</evidence>
<accession>A0ABR4N4P1</accession>
<dbReference type="PANTHER" id="PTHR32060:SF22">
    <property type="entry name" value="CARBOXYL-TERMINAL-PROCESSING PEPTIDASE 3, CHLOROPLASTIC"/>
    <property type="match status" value="1"/>
</dbReference>
<dbReference type="Gene3D" id="3.90.226.10">
    <property type="entry name" value="2-enoyl-CoA Hydratase, Chain A, domain 1"/>
    <property type="match status" value="1"/>
</dbReference>
<gene>
    <name evidence="3" type="ORF">HK105_206021</name>
</gene>
<dbReference type="SUPFAM" id="SSF52096">
    <property type="entry name" value="ClpP/crotonase"/>
    <property type="match status" value="1"/>
</dbReference>
<evidence type="ECO:0000313" key="4">
    <source>
        <dbReference type="Proteomes" id="UP001527925"/>
    </source>
</evidence>
<feature type="domain" description="Tail specific protease" evidence="2">
    <location>
        <begin position="314"/>
        <end position="571"/>
    </location>
</feature>
<organism evidence="3 4">
    <name type="scientific">Polyrhizophydium stewartii</name>
    <dbReference type="NCBI Taxonomy" id="2732419"/>
    <lineage>
        <taxon>Eukaryota</taxon>
        <taxon>Fungi</taxon>
        <taxon>Fungi incertae sedis</taxon>
        <taxon>Chytridiomycota</taxon>
        <taxon>Chytridiomycota incertae sedis</taxon>
        <taxon>Chytridiomycetes</taxon>
        <taxon>Rhizophydiales</taxon>
        <taxon>Rhizophydiales incertae sedis</taxon>
        <taxon>Polyrhizophydium</taxon>
    </lineage>
</organism>
<sequence length="867" mass="95153">MRLLVAALGAMALLAPAVLAGPAYSFDLLANVRSNITVFPMSVTERTSILKSVWSLFQIYVNREAKIATYGDEYPDIDPIPRVNSLLNNNSALSDLEFHYALSNIFLSQRVFHTNYYIPGVHTCYFVVTALDFEFVKSKNIETSPTVLVKGFTGSGDVMMLSESTALAKVAVGDKLVSINGHSFVKYFEANKWRTGGASVSGGHRSALASLQIRSGRYFPMPEENALQLVLQSRATKHKYNLTLPWVAVRDESCFAEVNSAGLAQRMRLRRRDSRLPLDRTENVPPKLFDKAWVDRVLKQAEAPHLAHYKQFFPAQQFADAIFEATDDPSISWAIYKPNTTRLGILRIENFQPLQSDATQATLLIRDVLVSKLNGTKALVIDLRDNPGGIITLPDYLPQLFGQSFTPAGARLVVNDINTYIVNSTMFPNDDFKSTYLATPPEQKYTQPVAFDSASDSYQYGQAYFRAMGVLTNGQCYSACDIFAANIQDNEIGLVFGEDASTGAGGANVVEHNAFLLPMDPRDFGTLPRNLLLGPSTAQDLRVAWRQFVRVGSNAGALIEDRGVVSDVVVRPIPADLFHNRTYQSQWETVAKRLKQVNIERGTTKTSLIAEPLFRDMVVGSAIEIGVRVGGMTRLALLDGDQGGEIGSLDLPEKAQHHAVSDTLQSRDIVTQLRFKRYEIHGFIDGTRVARTVRYVRFVPLLEDRAPVTNTTTWTWNFTAQPNTAIYNYDSSGDKGSWRIENSTLVVGRNGEYANNADSIASFFFAMPQLMNQRGSGPVGVSGGSTIQVAVKGVVNTESGYDFVVIGFRAADQSLVLKRVSGDTPLDAVATFPAPADGLFEVFVGFTSDSSVAYAGATITALSVSSI</sequence>
<keyword evidence="4" id="KW-1185">Reference proteome</keyword>
<proteinExistence type="predicted"/>
<reference evidence="3 4" key="1">
    <citation type="submission" date="2023-09" db="EMBL/GenBank/DDBJ databases">
        <title>Pangenome analysis of Batrachochytrium dendrobatidis and related Chytrids.</title>
        <authorList>
            <person name="Yacoub M.N."/>
            <person name="Stajich J.E."/>
            <person name="James T.Y."/>
        </authorList>
    </citation>
    <scope>NUCLEOTIDE SEQUENCE [LARGE SCALE GENOMIC DNA]</scope>
    <source>
        <strain evidence="3 4">JEL0888</strain>
    </source>
</reference>
<dbReference type="InterPro" id="IPR029045">
    <property type="entry name" value="ClpP/crotonase-like_dom_sf"/>
</dbReference>
<protein>
    <recommendedName>
        <fullName evidence="2">Tail specific protease domain-containing protein</fullName>
    </recommendedName>
</protein>
<dbReference type="Proteomes" id="UP001527925">
    <property type="component" value="Unassembled WGS sequence"/>
</dbReference>
<keyword evidence="1" id="KW-0732">Signal</keyword>
<feature type="chain" id="PRO_5047326174" description="Tail specific protease domain-containing protein" evidence="1">
    <location>
        <begin position="21"/>
        <end position="867"/>
    </location>
</feature>
<name>A0ABR4N4P1_9FUNG</name>
<dbReference type="InterPro" id="IPR005151">
    <property type="entry name" value="Tail-specific_protease"/>
</dbReference>
<dbReference type="Pfam" id="PF03572">
    <property type="entry name" value="Peptidase_S41"/>
    <property type="match status" value="1"/>
</dbReference>
<dbReference type="EMBL" id="JADGIZ020000033">
    <property type="protein sequence ID" value="KAL2914454.1"/>
    <property type="molecule type" value="Genomic_DNA"/>
</dbReference>
<dbReference type="SMART" id="SM00245">
    <property type="entry name" value="TSPc"/>
    <property type="match status" value="1"/>
</dbReference>
<dbReference type="PANTHER" id="PTHR32060">
    <property type="entry name" value="TAIL-SPECIFIC PROTEASE"/>
    <property type="match status" value="1"/>
</dbReference>
<comment type="caution">
    <text evidence="3">The sequence shown here is derived from an EMBL/GenBank/DDBJ whole genome shotgun (WGS) entry which is preliminary data.</text>
</comment>
<feature type="signal peptide" evidence="1">
    <location>
        <begin position="1"/>
        <end position="20"/>
    </location>
</feature>